<reference evidence="1 2" key="1">
    <citation type="journal article" date="2012" name="J. Bacteriol.">
        <title>De Novo Genome Project of Cupriavidus basilensis OR16.</title>
        <authorList>
            <person name="Cserhati M."/>
            <person name="Kriszt B."/>
            <person name="Szoboszlay S."/>
            <person name="Toth A."/>
            <person name="Szabo I."/>
            <person name="Tancsics A."/>
            <person name="Nagy I."/>
            <person name="Horvath B."/>
            <person name="Nagy I."/>
            <person name="Kukolya J."/>
        </authorList>
    </citation>
    <scope>NUCLEOTIDE SEQUENCE [LARGE SCALE GENOMIC DNA]</scope>
    <source>
        <strain evidence="1 2">OR16</strain>
    </source>
</reference>
<evidence type="ECO:0000313" key="2">
    <source>
        <dbReference type="Proteomes" id="UP000005808"/>
    </source>
</evidence>
<protein>
    <submittedName>
        <fullName evidence="1">PE-PGRS family protein</fullName>
    </submittedName>
</protein>
<dbReference type="OrthoDB" id="8896188at2"/>
<sequence>MPITVLDHFSSGSLAPEIWRTLALPAGDGAIWVFQDPGVRIQAEGGVLEASIERFRLSHDHVQMFDNPKLLVVMQQPVPLSVTGVTTISWDMACENHNGNPDDLLDGFVALSLGDFETGMVFDFIMSGTRIGVVYERLALPGVTPAGGDWIHVVQSPLLAQSAPGEFQHYEIRFDRAARSCEWWVDGRRMYAVSDIPVDVKSVTPGVGLLTLRPLESGKGSVSNHGQGATGRWRNLVVQG</sequence>
<dbReference type="Pfam" id="PF19559">
    <property type="entry name" value="DUF6081"/>
    <property type="match status" value="1"/>
</dbReference>
<name>H1S8N2_9BURK</name>
<dbReference type="InterPro" id="IPR045727">
    <property type="entry name" value="DUF6081"/>
</dbReference>
<dbReference type="Proteomes" id="UP000005808">
    <property type="component" value="Unassembled WGS sequence"/>
</dbReference>
<comment type="caution">
    <text evidence="1">The sequence shown here is derived from an EMBL/GenBank/DDBJ whole genome shotgun (WGS) entry which is preliminary data.</text>
</comment>
<dbReference type="AlphaFoldDB" id="H1S8N2"/>
<proteinExistence type="predicted"/>
<organism evidence="1 2">
    <name type="scientific">Cupriavidus basilensis OR16</name>
    <dbReference type="NCBI Taxonomy" id="1127483"/>
    <lineage>
        <taxon>Bacteria</taxon>
        <taxon>Pseudomonadati</taxon>
        <taxon>Pseudomonadota</taxon>
        <taxon>Betaproteobacteria</taxon>
        <taxon>Burkholderiales</taxon>
        <taxon>Burkholderiaceae</taxon>
        <taxon>Cupriavidus</taxon>
    </lineage>
</organism>
<gene>
    <name evidence="1" type="ORF">OR16_21768</name>
</gene>
<evidence type="ECO:0000313" key="1">
    <source>
        <dbReference type="EMBL" id="EHP41074.1"/>
    </source>
</evidence>
<dbReference type="RefSeq" id="WP_006159786.1">
    <property type="nucleotide sequence ID" value="NZ_AHJE01000053.1"/>
</dbReference>
<dbReference type="PATRIC" id="fig|1127483.3.peg.4350"/>
<accession>H1S8N2</accession>
<dbReference type="EMBL" id="AHJE01000053">
    <property type="protein sequence ID" value="EHP41074.1"/>
    <property type="molecule type" value="Genomic_DNA"/>
</dbReference>